<dbReference type="PROSITE" id="PS01124">
    <property type="entry name" value="HTH_ARAC_FAMILY_2"/>
    <property type="match status" value="1"/>
</dbReference>
<organism evidence="5 6">
    <name type="scientific">Paenibacillus aquistagni</name>
    <dbReference type="NCBI Taxonomy" id="1852522"/>
    <lineage>
        <taxon>Bacteria</taxon>
        <taxon>Bacillati</taxon>
        <taxon>Bacillota</taxon>
        <taxon>Bacilli</taxon>
        <taxon>Bacillales</taxon>
        <taxon>Paenibacillaceae</taxon>
        <taxon>Paenibacillus</taxon>
    </lineage>
</organism>
<keyword evidence="6" id="KW-1185">Reference proteome</keyword>
<dbReference type="PANTHER" id="PTHR43280">
    <property type="entry name" value="ARAC-FAMILY TRANSCRIPTIONAL REGULATOR"/>
    <property type="match status" value="1"/>
</dbReference>
<dbReference type="Gene3D" id="3.30.450.20">
    <property type="entry name" value="PAS domain"/>
    <property type="match status" value="1"/>
</dbReference>
<dbReference type="Pfam" id="PF17853">
    <property type="entry name" value="GGDEF_2"/>
    <property type="match status" value="1"/>
</dbReference>
<evidence type="ECO:0000256" key="3">
    <source>
        <dbReference type="ARBA" id="ARBA00023163"/>
    </source>
</evidence>
<accession>A0A1X7LSK3</accession>
<dbReference type="PANTHER" id="PTHR43280:SF2">
    <property type="entry name" value="HTH-TYPE TRANSCRIPTIONAL REGULATOR EXSA"/>
    <property type="match status" value="1"/>
</dbReference>
<evidence type="ECO:0000256" key="1">
    <source>
        <dbReference type="ARBA" id="ARBA00023015"/>
    </source>
</evidence>
<keyword evidence="1" id="KW-0805">Transcription regulation</keyword>
<dbReference type="STRING" id="1852522.SAMN06295960_4183"/>
<keyword evidence="4" id="KW-0812">Transmembrane</keyword>
<dbReference type="InterPro" id="IPR009057">
    <property type="entry name" value="Homeodomain-like_sf"/>
</dbReference>
<feature type="transmembrane region" description="Helical" evidence="4">
    <location>
        <begin position="314"/>
        <end position="335"/>
    </location>
</feature>
<proteinExistence type="predicted"/>
<keyword evidence="3" id="KW-0804">Transcription</keyword>
<dbReference type="OrthoDB" id="2515823at2"/>
<dbReference type="InterPro" id="IPR018060">
    <property type="entry name" value="HTH_AraC"/>
</dbReference>
<dbReference type="Proteomes" id="UP000193834">
    <property type="component" value="Unassembled WGS sequence"/>
</dbReference>
<dbReference type="GO" id="GO:0003700">
    <property type="term" value="F:DNA-binding transcription factor activity"/>
    <property type="evidence" value="ECO:0007669"/>
    <property type="project" value="InterPro"/>
</dbReference>
<dbReference type="SMART" id="SM00342">
    <property type="entry name" value="HTH_ARAC"/>
    <property type="match status" value="1"/>
</dbReference>
<evidence type="ECO:0000313" key="6">
    <source>
        <dbReference type="Proteomes" id="UP000193834"/>
    </source>
</evidence>
<dbReference type="EMBL" id="FXAZ01000007">
    <property type="protein sequence ID" value="SMG56630.1"/>
    <property type="molecule type" value="Genomic_DNA"/>
</dbReference>
<evidence type="ECO:0000313" key="5">
    <source>
        <dbReference type="EMBL" id="SMG56630.1"/>
    </source>
</evidence>
<dbReference type="GO" id="GO:0043565">
    <property type="term" value="F:sequence-specific DNA binding"/>
    <property type="evidence" value="ECO:0007669"/>
    <property type="project" value="InterPro"/>
</dbReference>
<reference evidence="5 6" key="1">
    <citation type="submission" date="2017-04" db="EMBL/GenBank/DDBJ databases">
        <authorList>
            <person name="Afonso C.L."/>
            <person name="Miller P.J."/>
            <person name="Scott M.A."/>
            <person name="Spackman E."/>
            <person name="Goraichik I."/>
            <person name="Dimitrov K.M."/>
            <person name="Suarez D.L."/>
            <person name="Swayne D.E."/>
        </authorList>
    </citation>
    <scope>NUCLEOTIDE SEQUENCE [LARGE SCALE GENOMIC DNA]</scope>
    <source>
        <strain evidence="5 6">11</strain>
    </source>
</reference>
<dbReference type="AlphaFoldDB" id="A0A1X7LSK3"/>
<dbReference type="SUPFAM" id="SSF46689">
    <property type="entry name" value="Homeodomain-like"/>
    <property type="match status" value="1"/>
</dbReference>
<gene>
    <name evidence="5" type="ORF">SAMN06295960_4183</name>
</gene>
<keyword evidence="4" id="KW-1133">Transmembrane helix</keyword>
<sequence length="796" mass="91184">MRSIVSLLPKLGKRSLSRVFTAMIVSNLILLLIPVSMGLFLYTKVEDVLEGNARRQNTAMLEQLRLSLDNKLKEMDILAKQLAFNPKLATLLSYSGTPEDEAYKQVEFVRNDLNRYQSFASGFVKDFYVYLQANDLILKPGVRTDTETFYNKYYQYENASYHEWQEVLGSYHNLSFQPSAALWQDPVNLGNKARVITFLQSLPIYEVTETRGSLVILIDEAKIQEMFKQLELANDSTIFIVDQAERIIASTDQDTSLGEGLLQRLTRASGLFHDQWNGTDSIISYTSSKQADWYYVSIMPKDLFMQKVESMKHIALLVLIVALVCGGAAACWIAYRQYSPVKRMVAAIIQGRPSARVKAGNEYDFITASIEGTLLEERHLRSRLMEQAPVIQTNFLSRLIRGYVDLEQESMDAQLDFMNIQFISDTFAVFIVQIEDIAEYAQVESEAKWTQVRFIISNIALDLMNERHVGYAVELERDRIAFLLNMETERADRHAEELHVMQEQLLQIMQDRFKVCMTIAVSDIHEGTAEIGHAYLEAMAAFDYRMFRGQNAIIHFGELQETTPHYYYPLEFEVQLVNHVKSGDIDNVAKLLDNIYEMNFNTAKMTLELGLCLFFNIISTFLKITNTTNSQLEPLLGPNADPIKNLFNCKTVDEMHKETKRLYAQLTASFRTSQSDHSKQLLMDITEMIDLHLRDQNLGLVMIADHFGMTPQYVSSFFKKASGQNLTDYITRARIELAKQSMMLSEYTNAQLAHMVGYTNDVVFIRAFKKLEGVTPGKYRVSIQRASREQNKEARG</sequence>
<name>A0A1X7LSK3_9BACL</name>
<feature type="transmembrane region" description="Helical" evidence="4">
    <location>
        <begin position="20"/>
        <end position="42"/>
    </location>
</feature>
<dbReference type="InterPro" id="IPR041522">
    <property type="entry name" value="CdaR_GGDEF"/>
</dbReference>
<keyword evidence="4" id="KW-0472">Membrane</keyword>
<dbReference type="Pfam" id="PF12833">
    <property type="entry name" value="HTH_18"/>
    <property type="match status" value="1"/>
</dbReference>
<keyword evidence="2" id="KW-0238">DNA-binding</keyword>
<evidence type="ECO:0000256" key="2">
    <source>
        <dbReference type="ARBA" id="ARBA00023125"/>
    </source>
</evidence>
<dbReference type="Gene3D" id="1.10.10.60">
    <property type="entry name" value="Homeodomain-like"/>
    <property type="match status" value="2"/>
</dbReference>
<protein>
    <submittedName>
        <fullName evidence="5">Helix-turn-helix domain-containing protein</fullName>
    </submittedName>
</protein>
<evidence type="ECO:0000256" key="4">
    <source>
        <dbReference type="SAM" id="Phobius"/>
    </source>
</evidence>